<keyword evidence="1" id="KW-0472">Membrane</keyword>
<keyword evidence="3" id="KW-1185">Reference proteome</keyword>
<feature type="transmembrane region" description="Helical" evidence="1">
    <location>
        <begin position="12"/>
        <end position="30"/>
    </location>
</feature>
<dbReference type="Proteomes" id="UP001501476">
    <property type="component" value="Unassembled WGS sequence"/>
</dbReference>
<name>A0ABN0TND4_9GAMM</name>
<evidence type="ECO:0000256" key="1">
    <source>
        <dbReference type="SAM" id="Phobius"/>
    </source>
</evidence>
<sequence>MIEDVAGGIFKVIARFLGYMLLEIILELLLKGPGYFICKQLTKNDPNPDGVIVVFIGFLFWVVLGLSAYGICSAISEGSNV</sequence>
<dbReference type="EMBL" id="BAAADG010000005">
    <property type="protein sequence ID" value="GAA0226054.1"/>
    <property type="molecule type" value="Genomic_DNA"/>
</dbReference>
<protein>
    <submittedName>
        <fullName evidence="2">Uncharacterized protein</fullName>
    </submittedName>
</protein>
<accession>A0ABN0TND4</accession>
<keyword evidence="1" id="KW-1133">Transmembrane helix</keyword>
<gene>
    <name evidence="2" type="ORF">GCM10008964_17040</name>
</gene>
<keyword evidence="1" id="KW-0812">Transmembrane</keyword>
<organism evidence="2 3">
    <name type="scientific">Methylophaga marina</name>
    <dbReference type="NCBI Taxonomy" id="45495"/>
    <lineage>
        <taxon>Bacteria</taxon>
        <taxon>Pseudomonadati</taxon>
        <taxon>Pseudomonadota</taxon>
        <taxon>Gammaproteobacteria</taxon>
        <taxon>Thiotrichales</taxon>
        <taxon>Piscirickettsiaceae</taxon>
        <taxon>Methylophaga</taxon>
    </lineage>
</organism>
<evidence type="ECO:0000313" key="3">
    <source>
        <dbReference type="Proteomes" id="UP001501476"/>
    </source>
</evidence>
<dbReference type="RefSeq" id="WP_286303890.1">
    <property type="nucleotide sequence ID" value="NZ_AP027741.1"/>
</dbReference>
<proteinExistence type="predicted"/>
<evidence type="ECO:0000313" key="2">
    <source>
        <dbReference type="EMBL" id="GAA0226054.1"/>
    </source>
</evidence>
<feature type="transmembrane region" description="Helical" evidence="1">
    <location>
        <begin position="50"/>
        <end position="72"/>
    </location>
</feature>
<comment type="caution">
    <text evidence="2">The sequence shown here is derived from an EMBL/GenBank/DDBJ whole genome shotgun (WGS) entry which is preliminary data.</text>
</comment>
<reference evidence="2 3" key="1">
    <citation type="journal article" date="2019" name="Int. J. Syst. Evol. Microbiol.">
        <title>The Global Catalogue of Microorganisms (GCM) 10K type strain sequencing project: providing services to taxonomists for standard genome sequencing and annotation.</title>
        <authorList>
            <consortium name="The Broad Institute Genomics Platform"/>
            <consortium name="The Broad Institute Genome Sequencing Center for Infectious Disease"/>
            <person name="Wu L."/>
            <person name="Ma J."/>
        </authorList>
    </citation>
    <scope>NUCLEOTIDE SEQUENCE [LARGE SCALE GENOMIC DNA]</scope>
    <source>
        <strain evidence="2 3">JCM 6886</strain>
    </source>
</reference>